<sequence length="180" mass="21396">EIKRRLNSGNACYHSVQKLLSSRLLSETVKIRIYKITIFGSVWVWKFFLLLVGLRVFEDRVLRRIFGPKRDEVTGGWRKLLSEELHNFYSSPGIIRMIESRRMRWAGHVARTGEKRNAYRILVGKPEGKRPLGRPRHRWVDNIKMDLREIGWDGMDWIDLAQIMDQWRALENTVMNHRVP</sequence>
<keyword evidence="1" id="KW-0472">Membrane</keyword>
<keyword evidence="3" id="KW-1185">Reference proteome</keyword>
<proteinExistence type="predicted"/>
<dbReference type="AlphaFoldDB" id="A0A2J7QN59"/>
<organism evidence="2 3">
    <name type="scientific">Cryptotermes secundus</name>
    <dbReference type="NCBI Taxonomy" id="105785"/>
    <lineage>
        <taxon>Eukaryota</taxon>
        <taxon>Metazoa</taxon>
        <taxon>Ecdysozoa</taxon>
        <taxon>Arthropoda</taxon>
        <taxon>Hexapoda</taxon>
        <taxon>Insecta</taxon>
        <taxon>Pterygota</taxon>
        <taxon>Neoptera</taxon>
        <taxon>Polyneoptera</taxon>
        <taxon>Dictyoptera</taxon>
        <taxon>Blattodea</taxon>
        <taxon>Blattoidea</taxon>
        <taxon>Termitoidae</taxon>
        <taxon>Kalotermitidae</taxon>
        <taxon>Cryptotermitinae</taxon>
        <taxon>Cryptotermes</taxon>
    </lineage>
</organism>
<keyword evidence="1" id="KW-0812">Transmembrane</keyword>
<evidence type="ECO:0000313" key="3">
    <source>
        <dbReference type="Proteomes" id="UP000235965"/>
    </source>
</evidence>
<dbReference type="Proteomes" id="UP000235965">
    <property type="component" value="Unassembled WGS sequence"/>
</dbReference>
<evidence type="ECO:0000256" key="1">
    <source>
        <dbReference type="SAM" id="Phobius"/>
    </source>
</evidence>
<feature type="non-terminal residue" evidence="2">
    <location>
        <position position="1"/>
    </location>
</feature>
<protein>
    <submittedName>
        <fullName evidence="2">Uncharacterized protein</fullName>
    </submittedName>
</protein>
<gene>
    <name evidence="2" type="ORF">B7P43_G05842</name>
</gene>
<accession>A0A2J7QN59</accession>
<keyword evidence="1" id="KW-1133">Transmembrane helix</keyword>
<dbReference type="InParanoid" id="A0A2J7QN59"/>
<evidence type="ECO:0000313" key="2">
    <source>
        <dbReference type="EMBL" id="PNF30021.1"/>
    </source>
</evidence>
<reference evidence="2 3" key="1">
    <citation type="submission" date="2017-12" db="EMBL/GenBank/DDBJ databases">
        <title>Hemimetabolous genomes reveal molecular basis of termite eusociality.</title>
        <authorList>
            <person name="Harrison M.C."/>
            <person name="Jongepier E."/>
            <person name="Robertson H.M."/>
            <person name="Arning N."/>
            <person name="Bitard-Feildel T."/>
            <person name="Chao H."/>
            <person name="Childers C.P."/>
            <person name="Dinh H."/>
            <person name="Doddapaneni H."/>
            <person name="Dugan S."/>
            <person name="Gowin J."/>
            <person name="Greiner C."/>
            <person name="Han Y."/>
            <person name="Hu H."/>
            <person name="Hughes D.S.T."/>
            <person name="Huylmans A.-K."/>
            <person name="Kemena C."/>
            <person name="Kremer L.P.M."/>
            <person name="Lee S.L."/>
            <person name="Lopez-Ezquerra A."/>
            <person name="Mallet L."/>
            <person name="Monroy-Kuhn J.M."/>
            <person name="Moser A."/>
            <person name="Murali S.C."/>
            <person name="Muzny D.M."/>
            <person name="Otani S."/>
            <person name="Piulachs M.-D."/>
            <person name="Poelchau M."/>
            <person name="Qu J."/>
            <person name="Schaub F."/>
            <person name="Wada-Katsumata A."/>
            <person name="Worley K.C."/>
            <person name="Xie Q."/>
            <person name="Ylla G."/>
            <person name="Poulsen M."/>
            <person name="Gibbs R.A."/>
            <person name="Schal C."/>
            <person name="Richards S."/>
            <person name="Belles X."/>
            <person name="Korb J."/>
            <person name="Bornberg-Bauer E."/>
        </authorList>
    </citation>
    <scope>NUCLEOTIDE SEQUENCE [LARGE SCALE GENOMIC DNA]</scope>
    <source>
        <tissue evidence="2">Whole body</tissue>
    </source>
</reference>
<name>A0A2J7QN59_9NEOP</name>
<feature type="transmembrane region" description="Helical" evidence="1">
    <location>
        <begin position="33"/>
        <end position="54"/>
    </location>
</feature>
<comment type="caution">
    <text evidence="2">The sequence shown here is derived from an EMBL/GenBank/DDBJ whole genome shotgun (WGS) entry which is preliminary data.</text>
</comment>
<dbReference type="EMBL" id="NEVH01013199">
    <property type="protein sequence ID" value="PNF30021.1"/>
    <property type="molecule type" value="Genomic_DNA"/>
</dbReference>